<dbReference type="InterPro" id="IPR001845">
    <property type="entry name" value="HTH_ArsR_DNA-bd_dom"/>
</dbReference>
<proteinExistence type="predicted"/>
<comment type="caution">
    <text evidence="2">The sequence shown here is derived from an EMBL/GenBank/DDBJ whole genome shotgun (WGS) entry which is preliminary data.</text>
</comment>
<evidence type="ECO:0000259" key="1">
    <source>
        <dbReference type="PROSITE" id="PS50987"/>
    </source>
</evidence>
<reference evidence="3" key="1">
    <citation type="submission" date="2023-07" db="EMBL/GenBank/DDBJ databases">
        <title>30 novel species of actinomycetes from the DSMZ collection.</title>
        <authorList>
            <person name="Nouioui I."/>
        </authorList>
    </citation>
    <scope>NUCLEOTIDE SEQUENCE [LARGE SCALE GENOMIC DNA]</scope>
    <source>
        <strain evidence="3">DSM 44917</strain>
    </source>
</reference>
<feature type="domain" description="HTH arsR-type" evidence="1">
    <location>
        <begin position="5"/>
        <end position="101"/>
    </location>
</feature>
<evidence type="ECO:0000313" key="2">
    <source>
        <dbReference type="EMBL" id="MDT0306777.1"/>
    </source>
</evidence>
<dbReference type="Pfam" id="PF12840">
    <property type="entry name" value="HTH_20"/>
    <property type="match status" value="1"/>
</dbReference>
<name>A0ABU2L5J6_9ACTN</name>
<dbReference type="InterPro" id="IPR011991">
    <property type="entry name" value="ArsR-like_HTH"/>
</dbReference>
<gene>
    <name evidence="2" type="ORF">RM780_07345</name>
</gene>
<dbReference type="PROSITE" id="PS50987">
    <property type="entry name" value="HTH_ARSR_2"/>
    <property type="match status" value="1"/>
</dbReference>
<protein>
    <submittedName>
        <fullName evidence="2">Helix-turn-helix transcriptional regulator</fullName>
    </submittedName>
</protein>
<dbReference type="InterPro" id="IPR036388">
    <property type="entry name" value="WH-like_DNA-bd_sf"/>
</dbReference>
<sequence>MSLRHPHRDQIRIDGVLTALGNPLRLAVVRILDAGGEHNCTSVLGALGVTSKSTMTHHWRVLRDSGVIRQEPSGRENLLSLRRADLDARYPGLLDAILAGSTGDEAAERRTSARTPVR</sequence>
<dbReference type="EMBL" id="JAVREN010000007">
    <property type="protein sequence ID" value="MDT0306777.1"/>
    <property type="molecule type" value="Genomic_DNA"/>
</dbReference>
<evidence type="ECO:0000313" key="3">
    <source>
        <dbReference type="Proteomes" id="UP001183388"/>
    </source>
</evidence>
<dbReference type="SMART" id="SM00418">
    <property type="entry name" value="HTH_ARSR"/>
    <property type="match status" value="1"/>
</dbReference>
<dbReference type="SUPFAM" id="SSF46785">
    <property type="entry name" value="Winged helix' DNA-binding domain"/>
    <property type="match status" value="1"/>
</dbReference>
<accession>A0ABU2L5J6</accession>
<dbReference type="Proteomes" id="UP001183388">
    <property type="component" value="Unassembled WGS sequence"/>
</dbReference>
<dbReference type="RefSeq" id="WP_311629705.1">
    <property type="nucleotide sequence ID" value="NZ_JAVREN010000007.1"/>
</dbReference>
<keyword evidence="3" id="KW-1185">Reference proteome</keyword>
<dbReference type="CDD" id="cd00090">
    <property type="entry name" value="HTH_ARSR"/>
    <property type="match status" value="1"/>
</dbReference>
<dbReference type="Gene3D" id="1.10.10.10">
    <property type="entry name" value="Winged helix-like DNA-binding domain superfamily/Winged helix DNA-binding domain"/>
    <property type="match status" value="1"/>
</dbReference>
<dbReference type="InterPro" id="IPR036390">
    <property type="entry name" value="WH_DNA-bd_sf"/>
</dbReference>
<organism evidence="2 3">
    <name type="scientific">Streptomyces boetiae</name>
    <dbReference type="NCBI Taxonomy" id="3075541"/>
    <lineage>
        <taxon>Bacteria</taxon>
        <taxon>Bacillati</taxon>
        <taxon>Actinomycetota</taxon>
        <taxon>Actinomycetes</taxon>
        <taxon>Kitasatosporales</taxon>
        <taxon>Streptomycetaceae</taxon>
        <taxon>Streptomyces</taxon>
    </lineage>
</organism>
<dbReference type="PRINTS" id="PR00778">
    <property type="entry name" value="HTHARSR"/>
</dbReference>